<feature type="compositionally biased region" description="Low complexity" evidence="8">
    <location>
        <begin position="272"/>
        <end position="293"/>
    </location>
</feature>
<keyword evidence="4" id="KW-0677">Repeat</keyword>
<reference evidence="10" key="3">
    <citation type="submission" date="2025-09" db="UniProtKB">
        <authorList>
            <consortium name="Ensembl"/>
        </authorList>
    </citation>
    <scope>IDENTIFICATION</scope>
    <source>
        <strain evidence="10">Thoroughbred</strain>
    </source>
</reference>
<evidence type="ECO:0000259" key="9">
    <source>
        <dbReference type="PROSITE" id="PS50102"/>
    </source>
</evidence>
<evidence type="ECO:0000313" key="11">
    <source>
        <dbReference type="Proteomes" id="UP000002281"/>
    </source>
</evidence>
<dbReference type="InterPro" id="IPR038192">
    <property type="entry name" value="CSTF_C_sf"/>
</dbReference>
<dbReference type="Pfam" id="PF00076">
    <property type="entry name" value="RRM_1"/>
    <property type="match status" value="1"/>
</dbReference>
<organism evidence="10 11">
    <name type="scientific">Equus caballus</name>
    <name type="common">Horse</name>
    <dbReference type="NCBI Taxonomy" id="9796"/>
    <lineage>
        <taxon>Eukaryota</taxon>
        <taxon>Metazoa</taxon>
        <taxon>Chordata</taxon>
        <taxon>Craniata</taxon>
        <taxon>Vertebrata</taxon>
        <taxon>Euteleostomi</taxon>
        <taxon>Mammalia</taxon>
        <taxon>Eutheria</taxon>
        <taxon>Laurasiatheria</taxon>
        <taxon>Perissodactyla</taxon>
        <taxon>Equidae</taxon>
        <taxon>Equus</taxon>
    </lineage>
</organism>
<dbReference type="GO" id="GO:0005634">
    <property type="term" value="C:nucleus"/>
    <property type="evidence" value="ECO:0007669"/>
    <property type="project" value="UniProtKB-SubCell"/>
</dbReference>
<dbReference type="GO" id="GO:0031124">
    <property type="term" value="P:mRNA 3'-end processing"/>
    <property type="evidence" value="ECO:0007669"/>
    <property type="project" value="InterPro"/>
</dbReference>
<name>A0A9L0SYR3_HORSE</name>
<comment type="subcellular location">
    <subcellularLocation>
        <location evidence="1">Nucleus</location>
    </subcellularLocation>
</comment>
<gene>
    <name evidence="10" type="primary">CSTF2T</name>
</gene>
<keyword evidence="3" id="KW-0507">mRNA processing</keyword>
<feature type="compositionally biased region" description="Gly residues" evidence="8">
    <location>
        <begin position="495"/>
        <end position="515"/>
    </location>
</feature>
<evidence type="ECO:0000256" key="7">
    <source>
        <dbReference type="PROSITE-ProRule" id="PRU00176"/>
    </source>
</evidence>
<dbReference type="InterPro" id="IPR035979">
    <property type="entry name" value="RBD_domain_sf"/>
</dbReference>
<dbReference type="FunFam" id="1.10.20.70:FF:000001">
    <property type="entry name" value="Cleavage stimulation factor subunit 2"/>
    <property type="match status" value="1"/>
</dbReference>
<evidence type="ECO:0000256" key="3">
    <source>
        <dbReference type="ARBA" id="ARBA00022664"/>
    </source>
</evidence>
<dbReference type="Gene3D" id="1.10.20.70">
    <property type="entry name" value="Transcription termination and cleavage factor, C-terminal domain"/>
    <property type="match status" value="1"/>
</dbReference>
<dbReference type="InterPro" id="IPR026896">
    <property type="entry name" value="CSTF_C"/>
</dbReference>
<feature type="region of interest" description="Disordered" evidence="8">
    <location>
        <begin position="256"/>
        <end position="413"/>
    </location>
</feature>
<dbReference type="Proteomes" id="UP000002281">
    <property type="component" value="Chromosome 1"/>
</dbReference>
<reference evidence="10 11" key="1">
    <citation type="journal article" date="2009" name="Science">
        <title>Genome sequence, comparative analysis, and population genetics of the domestic horse.</title>
        <authorList>
            <consortium name="Broad Institute Genome Sequencing Platform"/>
            <consortium name="Broad Institute Whole Genome Assembly Team"/>
            <person name="Wade C.M."/>
            <person name="Giulotto E."/>
            <person name="Sigurdsson S."/>
            <person name="Zoli M."/>
            <person name="Gnerre S."/>
            <person name="Imsland F."/>
            <person name="Lear T.L."/>
            <person name="Adelson D.L."/>
            <person name="Bailey E."/>
            <person name="Bellone R.R."/>
            <person name="Bloecker H."/>
            <person name="Distl O."/>
            <person name="Edgar R.C."/>
            <person name="Garber M."/>
            <person name="Leeb T."/>
            <person name="Mauceli E."/>
            <person name="MacLeod J.N."/>
            <person name="Penedo M.C.T."/>
            <person name="Raison J.M."/>
            <person name="Sharpe T."/>
            <person name="Vogel J."/>
            <person name="Andersson L."/>
            <person name="Antczak D.F."/>
            <person name="Biagi T."/>
            <person name="Binns M.M."/>
            <person name="Chowdhary B.P."/>
            <person name="Coleman S.J."/>
            <person name="Della Valle G."/>
            <person name="Fryc S."/>
            <person name="Guerin G."/>
            <person name="Hasegawa T."/>
            <person name="Hill E.W."/>
            <person name="Jurka J."/>
            <person name="Kiialainen A."/>
            <person name="Lindgren G."/>
            <person name="Liu J."/>
            <person name="Magnani E."/>
            <person name="Mickelson J.R."/>
            <person name="Murray J."/>
            <person name="Nergadze S.G."/>
            <person name="Onofrio R."/>
            <person name="Pedroni S."/>
            <person name="Piras M.F."/>
            <person name="Raudsepp T."/>
            <person name="Rocchi M."/>
            <person name="Roeed K.H."/>
            <person name="Ryder O.A."/>
            <person name="Searle S."/>
            <person name="Skow L."/>
            <person name="Swinburne J.E."/>
            <person name="Syvaenen A.C."/>
            <person name="Tozaki T."/>
            <person name="Valberg S.J."/>
            <person name="Vaudin M."/>
            <person name="White J.R."/>
            <person name="Zody M.C."/>
            <person name="Lander E.S."/>
            <person name="Lindblad-Toh K."/>
        </authorList>
    </citation>
    <scope>NUCLEOTIDE SEQUENCE [LARGE SCALE GENOMIC DNA]</scope>
    <source>
        <strain evidence="10 11">Thoroughbred</strain>
    </source>
</reference>
<keyword evidence="6" id="KW-0539">Nucleus</keyword>
<evidence type="ECO:0000256" key="2">
    <source>
        <dbReference type="ARBA" id="ARBA00022553"/>
    </source>
</evidence>
<feature type="domain" description="RRM" evidence="9">
    <location>
        <begin position="16"/>
        <end position="94"/>
    </location>
</feature>
<dbReference type="Pfam" id="PF14327">
    <property type="entry name" value="CSTF2_hinge"/>
    <property type="match status" value="1"/>
</dbReference>
<dbReference type="Gene3D" id="3.30.70.330">
    <property type="match status" value="1"/>
</dbReference>
<dbReference type="FunFam" id="3.30.70.330:FF:000061">
    <property type="entry name" value="cleavage stimulation factor subunit 2 isoform X1"/>
    <property type="match status" value="1"/>
</dbReference>
<feature type="compositionally biased region" description="Low complexity" evidence="8">
    <location>
        <begin position="547"/>
        <end position="556"/>
    </location>
</feature>
<dbReference type="GO" id="GO:0003723">
    <property type="term" value="F:RNA binding"/>
    <property type="evidence" value="ECO:0007669"/>
    <property type="project" value="UniProtKB-UniRule"/>
</dbReference>
<keyword evidence="5 7" id="KW-0694">RNA-binding</keyword>
<dbReference type="SMART" id="SM00360">
    <property type="entry name" value="RRM"/>
    <property type="match status" value="1"/>
</dbReference>
<dbReference type="GeneTree" id="ENSGT00940000161661"/>
<dbReference type="Ensembl" id="ENSECAT00000091046.1">
    <property type="protein sequence ID" value="ENSECAP00000079395.1"/>
    <property type="gene ID" value="ENSECAG00000004701.4"/>
</dbReference>
<dbReference type="PROSITE" id="PS50102">
    <property type="entry name" value="RRM"/>
    <property type="match status" value="1"/>
</dbReference>
<dbReference type="SUPFAM" id="SSF54928">
    <property type="entry name" value="RNA-binding domain, RBD"/>
    <property type="match status" value="1"/>
</dbReference>
<evidence type="ECO:0000256" key="1">
    <source>
        <dbReference type="ARBA" id="ARBA00004123"/>
    </source>
</evidence>
<dbReference type="InterPro" id="IPR025742">
    <property type="entry name" value="CSTF2_hinge"/>
</dbReference>
<dbReference type="InterPro" id="IPR000504">
    <property type="entry name" value="RRM_dom"/>
</dbReference>
<evidence type="ECO:0000256" key="5">
    <source>
        <dbReference type="ARBA" id="ARBA00022884"/>
    </source>
</evidence>
<dbReference type="Pfam" id="PF14304">
    <property type="entry name" value="CSTF_C"/>
    <property type="match status" value="1"/>
</dbReference>
<dbReference type="FunFam" id="1.25.40.630:FF:000001">
    <property type="entry name" value="Cleavage stimulation factor subunit 2"/>
    <property type="match status" value="1"/>
</dbReference>
<dbReference type="Gene3D" id="1.25.40.630">
    <property type="match status" value="1"/>
</dbReference>
<dbReference type="PANTHER" id="PTHR45735">
    <property type="entry name" value="CLEAVAGE STIMULATION FACTOR SUBUNIT 2"/>
    <property type="match status" value="1"/>
</dbReference>
<evidence type="ECO:0000256" key="8">
    <source>
        <dbReference type="SAM" id="MobiDB-lite"/>
    </source>
</evidence>
<protein>
    <submittedName>
        <fullName evidence="10">Cleavage stimulation factor subunit 2 tau variant</fullName>
    </submittedName>
</protein>
<dbReference type="AlphaFoldDB" id="A0A9L0SYR3"/>
<feature type="compositionally biased region" description="Basic and acidic residues" evidence="8">
    <location>
        <begin position="404"/>
        <end position="413"/>
    </location>
</feature>
<evidence type="ECO:0000256" key="6">
    <source>
        <dbReference type="ARBA" id="ARBA00023242"/>
    </source>
</evidence>
<evidence type="ECO:0000313" key="10">
    <source>
        <dbReference type="Ensembl" id="ENSECAP00000079395.1"/>
    </source>
</evidence>
<feature type="region of interest" description="Disordered" evidence="8">
    <location>
        <begin position="457"/>
        <end position="515"/>
    </location>
</feature>
<keyword evidence="2" id="KW-0597">Phosphoprotein</keyword>
<keyword evidence="11" id="KW-1185">Reference proteome</keyword>
<dbReference type="CDD" id="cd12671">
    <property type="entry name" value="RRM_CSTF2_CSTF2T"/>
    <property type="match status" value="1"/>
</dbReference>
<evidence type="ECO:0000256" key="4">
    <source>
        <dbReference type="ARBA" id="ARBA00022737"/>
    </source>
</evidence>
<proteinExistence type="predicted"/>
<dbReference type="PANTHER" id="PTHR45735:SF3">
    <property type="entry name" value="CLEAVAGE STIMULATION FACTOR SUBUNIT 2 TAU VARIANT"/>
    <property type="match status" value="1"/>
</dbReference>
<feature type="compositionally biased region" description="Basic and acidic residues" evidence="8">
    <location>
        <begin position="362"/>
        <end position="375"/>
    </location>
</feature>
<sequence length="604" mass="63448">MSSLAVRDPAMDRSLRSVFVGNIPYEATEEQLKDIFSEVGSVVSFRLVYDRETGKPKGYGFCEYQDQETALSAMRNLNGREFSGRALRVDNAASEKNKEELKSLGPAAPIIDSPYGDPIDPEDAPESITRAVASLPPEQMFELMKQMKLCVQNSHQEARNMLLQNPQLAYALLQAQVVMRIMDPEIALKILHRKIHVTPLIPGKSQPVSGPGPGICPGPNVLLNQQNPPAPQPQHLARRPVKDIPPLMQTPIQGGIPAPGPIPTGVPGPGPGSLTPGGAMQPQVGMPGVGPVPLERGQVQMSDPRAPMPRGPMTAGGLPPRGLLGDAPNDPRGGTLLSVTGEVEPRGYLGPPHQGPPMHHASGHDSRGPSSHEMRGGPLADPRMLIGEPRGPMMDQRGLPLDGRGSRDSRGMETRAMETEVLETRVMERRGMETCAMEARGMEARGMDARGMEIRGPGPSSRGPMTGGIQGPGPINMGAGGPQGPRQVPSISGVGNPGAGMQGAGIQGAGMQGAGMQGAGIQGVGMQGAGIQGTGMQGAGKQGGGQPSSFSPGQSQVTPQDQEKAALIMQVLQLTADQIAMLPPEQRQSILILKEQIQKSTGAS</sequence>
<dbReference type="InterPro" id="IPR012677">
    <property type="entry name" value="Nucleotide-bd_a/b_plait_sf"/>
</dbReference>
<reference evidence="10" key="2">
    <citation type="submission" date="2025-08" db="UniProtKB">
        <authorList>
            <consortium name="Ensembl"/>
        </authorList>
    </citation>
    <scope>IDENTIFICATION</scope>
    <source>
        <strain evidence="10">Thoroughbred</strain>
    </source>
</reference>
<accession>A0A9L0SYR3</accession>
<feature type="compositionally biased region" description="Gly residues" evidence="8">
    <location>
        <begin position="531"/>
        <end position="546"/>
    </location>
</feature>
<feature type="region of interest" description="Disordered" evidence="8">
    <location>
        <begin position="531"/>
        <end position="562"/>
    </location>
</feature>
<feature type="compositionally biased region" description="Pro residues" evidence="8">
    <location>
        <begin position="258"/>
        <end position="270"/>
    </location>
</feature>